<sequence length="21" mass="2580">MVRTGILQVLNWDLQFKNFTR</sequence>
<dbReference type="AlphaFoldDB" id="A0A0E9RUI2"/>
<evidence type="ECO:0000313" key="1">
    <source>
        <dbReference type="EMBL" id="JAH32759.1"/>
    </source>
</evidence>
<dbReference type="EMBL" id="GBXM01075818">
    <property type="protein sequence ID" value="JAH32759.1"/>
    <property type="molecule type" value="Transcribed_RNA"/>
</dbReference>
<proteinExistence type="predicted"/>
<name>A0A0E9RUI2_ANGAN</name>
<reference evidence="1" key="2">
    <citation type="journal article" date="2015" name="Fish Shellfish Immunol.">
        <title>Early steps in the European eel (Anguilla anguilla)-Vibrio vulnificus interaction in the gills: Role of the RtxA13 toxin.</title>
        <authorList>
            <person name="Callol A."/>
            <person name="Pajuelo D."/>
            <person name="Ebbesson L."/>
            <person name="Teles M."/>
            <person name="MacKenzie S."/>
            <person name="Amaro C."/>
        </authorList>
    </citation>
    <scope>NUCLEOTIDE SEQUENCE</scope>
</reference>
<reference evidence="1" key="1">
    <citation type="submission" date="2014-11" db="EMBL/GenBank/DDBJ databases">
        <authorList>
            <person name="Amaro Gonzalez C."/>
        </authorList>
    </citation>
    <scope>NUCLEOTIDE SEQUENCE</scope>
</reference>
<accession>A0A0E9RUI2</accession>
<protein>
    <submittedName>
        <fullName evidence="1">Uncharacterized protein</fullName>
    </submittedName>
</protein>
<organism evidence="1">
    <name type="scientific">Anguilla anguilla</name>
    <name type="common">European freshwater eel</name>
    <name type="synonym">Muraena anguilla</name>
    <dbReference type="NCBI Taxonomy" id="7936"/>
    <lineage>
        <taxon>Eukaryota</taxon>
        <taxon>Metazoa</taxon>
        <taxon>Chordata</taxon>
        <taxon>Craniata</taxon>
        <taxon>Vertebrata</taxon>
        <taxon>Euteleostomi</taxon>
        <taxon>Actinopterygii</taxon>
        <taxon>Neopterygii</taxon>
        <taxon>Teleostei</taxon>
        <taxon>Anguilliformes</taxon>
        <taxon>Anguillidae</taxon>
        <taxon>Anguilla</taxon>
    </lineage>
</organism>